<keyword evidence="10" id="KW-0325">Glycoprotein</keyword>
<gene>
    <name evidence="12" type="ORF">E2562_005614</name>
</gene>
<evidence type="ECO:0000256" key="11">
    <source>
        <dbReference type="SAM" id="MobiDB-lite"/>
    </source>
</evidence>
<evidence type="ECO:0000256" key="7">
    <source>
        <dbReference type="ARBA" id="ARBA00022989"/>
    </source>
</evidence>
<dbReference type="InterPro" id="IPR038578">
    <property type="entry name" value="GT29-like_sf"/>
</dbReference>
<comment type="similarity">
    <text evidence="2">Belongs to the glycosyltransferase 29 family.</text>
</comment>
<keyword evidence="8" id="KW-0333">Golgi apparatus</keyword>
<dbReference type="InterPro" id="IPR001675">
    <property type="entry name" value="Glyco_trans_29"/>
</dbReference>
<keyword evidence="6" id="KW-0735">Signal-anchor</keyword>
<proteinExistence type="inferred from homology"/>
<dbReference type="PANTHER" id="PTHR46779:SF2">
    <property type="entry name" value="SIALYLTRANSFERASE-LIKE PROTEIN 2"/>
    <property type="match status" value="1"/>
</dbReference>
<evidence type="ECO:0000256" key="9">
    <source>
        <dbReference type="ARBA" id="ARBA00023136"/>
    </source>
</evidence>
<evidence type="ECO:0000256" key="6">
    <source>
        <dbReference type="ARBA" id="ARBA00022968"/>
    </source>
</evidence>
<evidence type="ECO:0000256" key="4">
    <source>
        <dbReference type="ARBA" id="ARBA00022679"/>
    </source>
</evidence>
<dbReference type="OrthoDB" id="10264956at2759"/>
<keyword evidence="7" id="KW-1133">Transmembrane helix</keyword>
<sequence length="221" mass="24721">MDIMHTLHMGSDHRPTRAIIILLDFPYRPLPLLPSLSLLPSSLVGKPTKPPTTESTPLTKTHVQSKPVVEKPRPSFTLVPAPTPEPTNGSSHGCDNTRVARFAADVGVKTSLSFINSNILHIYTTRNLRHLGRPPKRYFHYSSGMQAMVMALGVYDKVSLFGFGKLLGANHNYHTNQKELDLHDYEAEYNFYNNLQARPEEVPFLNEAHGFTVSPVRPPTL</sequence>
<accession>A0A6G1F486</accession>
<keyword evidence="13" id="KW-1185">Reference proteome</keyword>
<evidence type="ECO:0000313" key="13">
    <source>
        <dbReference type="Proteomes" id="UP000479710"/>
    </source>
</evidence>
<evidence type="ECO:0000256" key="8">
    <source>
        <dbReference type="ARBA" id="ARBA00023034"/>
    </source>
</evidence>
<dbReference type="GO" id="GO:0000139">
    <property type="term" value="C:Golgi membrane"/>
    <property type="evidence" value="ECO:0007669"/>
    <property type="project" value="UniProtKB-SubCell"/>
</dbReference>
<evidence type="ECO:0000256" key="5">
    <source>
        <dbReference type="ARBA" id="ARBA00022692"/>
    </source>
</evidence>
<keyword evidence="9" id="KW-0472">Membrane</keyword>
<protein>
    <submittedName>
        <fullName evidence="12">Uncharacterized protein</fullName>
    </submittedName>
</protein>
<keyword evidence="5" id="KW-0812">Transmembrane</keyword>
<name>A0A6G1F486_9ORYZ</name>
<dbReference type="Gene3D" id="3.90.1480.20">
    <property type="entry name" value="Glycosyl transferase family 29"/>
    <property type="match status" value="1"/>
</dbReference>
<dbReference type="Pfam" id="PF00777">
    <property type="entry name" value="Glyco_transf_29"/>
    <property type="match status" value="1"/>
</dbReference>
<feature type="compositionally biased region" description="Low complexity" evidence="11">
    <location>
        <begin position="41"/>
        <end position="61"/>
    </location>
</feature>
<dbReference type="GO" id="GO:0008373">
    <property type="term" value="F:sialyltransferase activity"/>
    <property type="evidence" value="ECO:0007669"/>
    <property type="project" value="InterPro"/>
</dbReference>
<evidence type="ECO:0000256" key="10">
    <source>
        <dbReference type="ARBA" id="ARBA00023180"/>
    </source>
</evidence>
<dbReference type="AlphaFoldDB" id="A0A6G1F486"/>
<dbReference type="PANTHER" id="PTHR46779">
    <property type="entry name" value="BETA-1,6-GALACTOSYLTRANSFERASE GALT29A"/>
    <property type="match status" value="1"/>
</dbReference>
<comment type="subcellular location">
    <subcellularLocation>
        <location evidence="1">Golgi apparatus membrane</location>
        <topology evidence="1">Single-pass type II membrane protein</topology>
    </subcellularLocation>
</comment>
<keyword evidence="4" id="KW-0808">Transferase</keyword>
<evidence type="ECO:0000256" key="3">
    <source>
        <dbReference type="ARBA" id="ARBA00022676"/>
    </source>
</evidence>
<feature type="region of interest" description="Disordered" evidence="11">
    <location>
        <begin position="41"/>
        <end position="74"/>
    </location>
</feature>
<reference evidence="12 13" key="1">
    <citation type="submission" date="2019-11" db="EMBL/GenBank/DDBJ databases">
        <title>Whole genome sequence of Oryza granulata.</title>
        <authorList>
            <person name="Li W."/>
        </authorList>
    </citation>
    <scope>NUCLEOTIDE SEQUENCE [LARGE SCALE GENOMIC DNA]</scope>
    <source>
        <strain evidence="13">cv. Menghai</strain>
        <tissue evidence="12">Leaf</tissue>
    </source>
</reference>
<comment type="caution">
    <text evidence="12">The sequence shown here is derived from an EMBL/GenBank/DDBJ whole genome shotgun (WGS) entry which is preliminary data.</text>
</comment>
<dbReference type="EMBL" id="SPHZ02000001">
    <property type="protein sequence ID" value="KAF0931659.1"/>
    <property type="molecule type" value="Genomic_DNA"/>
</dbReference>
<keyword evidence="3" id="KW-0328">Glycosyltransferase</keyword>
<dbReference type="Proteomes" id="UP000479710">
    <property type="component" value="Unassembled WGS sequence"/>
</dbReference>
<evidence type="ECO:0000256" key="2">
    <source>
        <dbReference type="ARBA" id="ARBA00006003"/>
    </source>
</evidence>
<evidence type="ECO:0000256" key="1">
    <source>
        <dbReference type="ARBA" id="ARBA00004323"/>
    </source>
</evidence>
<evidence type="ECO:0000313" key="12">
    <source>
        <dbReference type="EMBL" id="KAF0931659.1"/>
    </source>
</evidence>
<organism evidence="12 13">
    <name type="scientific">Oryza meyeriana var. granulata</name>
    <dbReference type="NCBI Taxonomy" id="110450"/>
    <lineage>
        <taxon>Eukaryota</taxon>
        <taxon>Viridiplantae</taxon>
        <taxon>Streptophyta</taxon>
        <taxon>Embryophyta</taxon>
        <taxon>Tracheophyta</taxon>
        <taxon>Spermatophyta</taxon>
        <taxon>Magnoliopsida</taxon>
        <taxon>Liliopsida</taxon>
        <taxon>Poales</taxon>
        <taxon>Poaceae</taxon>
        <taxon>BOP clade</taxon>
        <taxon>Oryzoideae</taxon>
        <taxon>Oryzeae</taxon>
        <taxon>Oryzinae</taxon>
        <taxon>Oryza</taxon>
        <taxon>Oryza meyeriana</taxon>
    </lineage>
</organism>